<reference evidence="1 2" key="1">
    <citation type="journal article" date="2007" name="Nature">
        <title>Evolution of genes and genomes on the Drosophila phylogeny.</title>
        <authorList>
            <consortium name="Drosophila 12 Genomes Consortium"/>
            <person name="Clark A.G."/>
            <person name="Eisen M.B."/>
            <person name="Smith D.R."/>
            <person name="Bergman C.M."/>
            <person name="Oliver B."/>
            <person name="Markow T.A."/>
            <person name="Kaufman T.C."/>
            <person name="Kellis M."/>
            <person name="Gelbart W."/>
            <person name="Iyer V.N."/>
            <person name="Pollard D.A."/>
            <person name="Sackton T.B."/>
            <person name="Larracuente A.M."/>
            <person name="Singh N.D."/>
            <person name="Abad J.P."/>
            <person name="Abt D.N."/>
            <person name="Adryan B."/>
            <person name="Aguade M."/>
            <person name="Akashi H."/>
            <person name="Anderson W.W."/>
            <person name="Aquadro C.F."/>
            <person name="Ardell D.H."/>
            <person name="Arguello R."/>
            <person name="Artieri C.G."/>
            <person name="Barbash D.A."/>
            <person name="Barker D."/>
            <person name="Barsanti P."/>
            <person name="Batterham P."/>
            <person name="Batzoglou S."/>
            <person name="Begun D."/>
            <person name="Bhutkar A."/>
            <person name="Blanco E."/>
            <person name="Bosak S.A."/>
            <person name="Bradley R.K."/>
            <person name="Brand A.D."/>
            <person name="Brent M.R."/>
            <person name="Brooks A.N."/>
            <person name="Brown R.H."/>
            <person name="Butlin R.K."/>
            <person name="Caggese C."/>
            <person name="Calvi B.R."/>
            <person name="Bernardo de Carvalho A."/>
            <person name="Caspi A."/>
            <person name="Castrezana S."/>
            <person name="Celniker S.E."/>
            <person name="Chang J.L."/>
            <person name="Chapple C."/>
            <person name="Chatterji S."/>
            <person name="Chinwalla A."/>
            <person name="Civetta A."/>
            <person name="Clifton S.W."/>
            <person name="Comeron J.M."/>
            <person name="Costello J.C."/>
            <person name="Coyne J.A."/>
            <person name="Daub J."/>
            <person name="David R.G."/>
            <person name="Delcher A.L."/>
            <person name="Delehaunty K."/>
            <person name="Do C.B."/>
            <person name="Ebling H."/>
            <person name="Edwards K."/>
            <person name="Eickbush T."/>
            <person name="Evans J.D."/>
            <person name="Filipski A."/>
            <person name="Findeiss S."/>
            <person name="Freyhult E."/>
            <person name="Fulton L."/>
            <person name="Fulton R."/>
            <person name="Garcia A.C."/>
            <person name="Gardiner A."/>
            <person name="Garfield D.A."/>
            <person name="Garvin B.E."/>
            <person name="Gibson G."/>
            <person name="Gilbert D."/>
            <person name="Gnerre S."/>
            <person name="Godfrey J."/>
            <person name="Good R."/>
            <person name="Gotea V."/>
            <person name="Gravely B."/>
            <person name="Greenberg A.J."/>
            <person name="Griffiths-Jones S."/>
            <person name="Gross S."/>
            <person name="Guigo R."/>
            <person name="Gustafson E.A."/>
            <person name="Haerty W."/>
            <person name="Hahn M.W."/>
            <person name="Halligan D.L."/>
            <person name="Halpern A.L."/>
            <person name="Halter G.M."/>
            <person name="Han M.V."/>
            <person name="Heger A."/>
            <person name="Hillier L."/>
            <person name="Hinrichs A.S."/>
            <person name="Holmes I."/>
            <person name="Hoskins R.A."/>
            <person name="Hubisz M.J."/>
            <person name="Hultmark D."/>
            <person name="Huntley M.A."/>
            <person name="Jaffe D.B."/>
            <person name="Jagadeeshan S."/>
            <person name="Jeck W.R."/>
            <person name="Johnson J."/>
            <person name="Jones C.D."/>
            <person name="Jordan W.C."/>
            <person name="Karpen G.H."/>
            <person name="Kataoka E."/>
            <person name="Keightley P.D."/>
            <person name="Kheradpour P."/>
            <person name="Kirkness E.F."/>
            <person name="Koerich L.B."/>
            <person name="Kristiansen K."/>
            <person name="Kudrna D."/>
            <person name="Kulathinal R.J."/>
            <person name="Kumar S."/>
            <person name="Kwok R."/>
            <person name="Lander E."/>
            <person name="Langley C.H."/>
            <person name="Lapoint R."/>
            <person name="Lazzaro B.P."/>
            <person name="Lee S.J."/>
            <person name="Levesque L."/>
            <person name="Li R."/>
            <person name="Lin C.F."/>
            <person name="Lin M.F."/>
            <person name="Lindblad-Toh K."/>
            <person name="Llopart A."/>
            <person name="Long M."/>
            <person name="Low L."/>
            <person name="Lozovsky E."/>
            <person name="Lu J."/>
            <person name="Luo M."/>
            <person name="Machado C.A."/>
            <person name="Makalowski W."/>
            <person name="Marzo M."/>
            <person name="Matsuda M."/>
            <person name="Matzkin L."/>
            <person name="McAllister B."/>
            <person name="McBride C.S."/>
            <person name="McKernan B."/>
            <person name="McKernan K."/>
            <person name="Mendez-Lago M."/>
            <person name="Minx P."/>
            <person name="Mollenhauer M.U."/>
            <person name="Montooth K."/>
            <person name="Mount S.M."/>
            <person name="Mu X."/>
            <person name="Myers E."/>
            <person name="Negre B."/>
            <person name="Newfeld S."/>
            <person name="Nielsen R."/>
            <person name="Noor M.A."/>
            <person name="O'Grady P."/>
            <person name="Pachter L."/>
            <person name="Papaceit M."/>
            <person name="Parisi M.J."/>
            <person name="Parisi M."/>
            <person name="Parts L."/>
            <person name="Pedersen J.S."/>
            <person name="Pesole G."/>
            <person name="Phillippy A.M."/>
            <person name="Ponting C.P."/>
            <person name="Pop M."/>
            <person name="Porcelli D."/>
            <person name="Powell J.R."/>
            <person name="Prohaska S."/>
            <person name="Pruitt K."/>
            <person name="Puig M."/>
            <person name="Quesneville H."/>
            <person name="Ram K.R."/>
            <person name="Rand D."/>
            <person name="Rasmussen M.D."/>
            <person name="Reed L.K."/>
            <person name="Reenan R."/>
            <person name="Reily A."/>
            <person name="Remington K.A."/>
            <person name="Rieger T.T."/>
            <person name="Ritchie M.G."/>
            <person name="Robin C."/>
            <person name="Rogers Y.H."/>
            <person name="Rohde C."/>
            <person name="Rozas J."/>
            <person name="Rubenfield M.J."/>
            <person name="Ruiz A."/>
            <person name="Russo S."/>
            <person name="Salzberg S.L."/>
            <person name="Sanchez-Gracia A."/>
            <person name="Saranga D.J."/>
            <person name="Sato H."/>
            <person name="Schaeffer S.W."/>
            <person name="Schatz M.C."/>
            <person name="Schlenke T."/>
            <person name="Schwartz R."/>
            <person name="Segarra C."/>
            <person name="Singh R.S."/>
            <person name="Sirot L."/>
            <person name="Sirota M."/>
            <person name="Sisneros N.B."/>
            <person name="Smith C.D."/>
            <person name="Smith T.F."/>
            <person name="Spieth J."/>
            <person name="Stage D.E."/>
            <person name="Stark A."/>
            <person name="Stephan W."/>
            <person name="Strausberg R.L."/>
            <person name="Strempel S."/>
            <person name="Sturgill D."/>
            <person name="Sutton G."/>
            <person name="Sutton G.G."/>
            <person name="Tao W."/>
            <person name="Teichmann S."/>
            <person name="Tobari Y.N."/>
            <person name="Tomimura Y."/>
            <person name="Tsolas J.M."/>
            <person name="Valente V.L."/>
            <person name="Venter E."/>
            <person name="Venter J.C."/>
            <person name="Vicario S."/>
            <person name="Vieira F.G."/>
            <person name="Vilella A.J."/>
            <person name="Villasante A."/>
            <person name="Walenz B."/>
            <person name="Wang J."/>
            <person name="Wasserman M."/>
            <person name="Watts T."/>
            <person name="Wilson D."/>
            <person name="Wilson R.K."/>
            <person name="Wing R.A."/>
            <person name="Wolfner M.F."/>
            <person name="Wong A."/>
            <person name="Wong G.K."/>
            <person name="Wu C.I."/>
            <person name="Wu G."/>
            <person name="Yamamoto D."/>
            <person name="Yang H.P."/>
            <person name="Yang S.P."/>
            <person name="Yorke J.A."/>
            <person name="Yoshida K."/>
            <person name="Zdobnov E."/>
            <person name="Zhang P."/>
            <person name="Zhang Y."/>
            <person name="Zimin A.V."/>
            <person name="Baldwin J."/>
            <person name="Abdouelleil A."/>
            <person name="Abdulkadir J."/>
            <person name="Abebe A."/>
            <person name="Abera B."/>
            <person name="Abreu J."/>
            <person name="Acer S.C."/>
            <person name="Aftuck L."/>
            <person name="Alexander A."/>
            <person name="An P."/>
            <person name="Anderson E."/>
            <person name="Anderson S."/>
            <person name="Arachi H."/>
            <person name="Azer M."/>
            <person name="Bachantsang P."/>
            <person name="Barry A."/>
            <person name="Bayul T."/>
            <person name="Berlin A."/>
            <person name="Bessette D."/>
            <person name="Bloom T."/>
            <person name="Blye J."/>
            <person name="Boguslavskiy L."/>
            <person name="Bonnet C."/>
            <person name="Boukhgalter B."/>
            <person name="Bourzgui I."/>
            <person name="Brown A."/>
            <person name="Cahill P."/>
            <person name="Channer S."/>
            <person name="Cheshatsang Y."/>
            <person name="Chuda L."/>
            <person name="Citroen M."/>
            <person name="Collymore A."/>
            <person name="Cooke P."/>
            <person name="Costello M."/>
            <person name="D'Aco K."/>
            <person name="Daza R."/>
            <person name="De Haan G."/>
            <person name="DeGray S."/>
            <person name="DeMaso C."/>
            <person name="Dhargay N."/>
            <person name="Dooley K."/>
            <person name="Dooley E."/>
            <person name="Doricent M."/>
            <person name="Dorje P."/>
            <person name="Dorjee K."/>
            <person name="Dupes A."/>
            <person name="Elong R."/>
            <person name="Falk J."/>
            <person name="Farina A."/>
            <person name="Faro S."/>
            <person name="Ferguson D."/>
            <person name="Fisher S."/>
            <person name="Foley C.D."/>
            <person name="Franke A."/>
            <person name="Friedrich D."/>
            <person name="Gadbois L."/>
            <person name="Gearin G."/>
            <person name="Gearin C.R."/>
            <person name="Giannoukos G."/>
            <person name="Goode T."/>
            <person name="Graham J."/>
            <person name="Grandbois E."/>
            <person name="Grewal S."/>
            <person name="Gyaltsen K."/>
            <person name="Hafez N."/>
            <person name="Hagos B."/>
            <person name="Hall J."/>
            <person name="Henson C."/>
            <person name="Hollinger A."/>
            <person name="Honan T."/>
            <person name="Huard M.D."/>
            <person name="Hughes L."/>
            <person name="Hurhula B."/>
            <person name="Husby M.E."/>
            <person name="Kamat A."/>
            <person name="Kanga B."/>
            <person name="Kashin S."/>
            <person name="Khazanovich D."/>
            <person name="Kisner P."/>
            <person name="Lance K."/>
            <person name="Lara M."/>
            <person name="Lee W."/>
            <person name="Lennon N."/>
            <person name="Letendre F."/>
            <person name="LeVine R."/>
            <person name="Lipovsky A."/>
            <person name="Liu X."/>
            <person name="Liu J."/>
            <person name="Liu S."/>
            <person name="Lokyitsang T."/>
            <person name="Lokyitsang Y."/>
            <person name="Lubonja R."/>
            <person name="Lui A."/>
            <person name="MacDonald P."/>
            <person name="Magnisalis V."/>
            <person name="Maru K."/>
            <person name="Matthews C."/>
            <person name="McCusker W."/>
            <person name="McDonough S."/>
            <person name="Mehta T."/>
            <person name="Meldrim J."/>
            <person name="Meneus L."/>
            <person name="Mihai O."/>
            <person name="Mihalev A."/>
            <person name="Mihova T."/>
            <person name="Mittelman R."/>
            <person name="Mlenga V."/>
            <person name="Montmayeur A."/>
            <person name="Mulrain L."/>
            <person name="Navidi A."/>
            <person name="Naylor J."/>
            <person name="Negash T."/>
            <person name="Nguyen T."/>
            <person name="Nguyen N."/>
            <person name="Nicol R."/>
            <person name="Norbu C."/>
            <person name="Norbu N."/>
            <person name="Novod N."/>
            <person name="O'Neill B."/>
            <person name="Osman S."/>
            <person name="Markiewicz E."/>
            <person name="Oyono O.L."/>
            <person name="Patti C."/>
            <person name="Phunkhang P."/>
            <person name="Pierre F."/>
            <person name="Priest M."/>
            <person name="Raghuraman S."/>
            <person name="Rege F."/>
            <person name="Reyes R."/>
            <person name="Rise C."/>
            <person name="Rogov P."/>
            <person name="Ross K."/>
            <person name="Ryan E."/>
            <person name="Settipalli S."/>
            <person name="Shea T."/>
            <person name="Sherpa N."/>
            <person name="Shi L."/>
            <person name="Shih D."/>
            <person name="Sparrow T."/>
            <person name="Spaulding J."/>
            <person name="Stalker J."/>
            <person name="Stange-Thomann N."/>
            <person name="Stavropoulos S."/>
            <person name="Stone C."/>
            <person name="Strader C."/>
            <person name="Tesfaye S."/>
            <person name="Thomson T."/>
            <person name="Thoulutsang Y."/>
            <person name="Thoulutsang D."/>
            <person name="Topham K."/>
            <person name="Topping I."/>
            <person name="Tsamla T."/>
            <person name="Vassiliev H."/>
            <person name="Vo A."/>
            <person name="Wangchuk T."/>
            <person name="Wangdi T."/>
            <person name="Weiand M."/>
            <person name="Wilkinson J."/>
            <person name="Wilson A."/>
            <person name="Yadav S."/>
            <person name="Young G."/>
            <person name="Yu Q."/>
            <person name="Zembek L."/>
            <person name="Zhong D."/>
            <person name="Zimmer A."/>
            <person name="Zwirko Z."/>
            <person name="Jaffe D.B."/>
            <person name="Alvarez P."/>
            <person name="Brockman W."/>
            <person name="Butler J."/>
            <person name="Chin C."/>
            <person name="Gnerre S."/>
            <person name="Grabherr M."/>
            <person name="Kleber M."/>
            <person name="Mauceli E."/>
            <person name="MacCallum I."/>
        </authorList>
    </citation>
    <scope>NUCLEOTIDE SEQUENCE [LARGE SCALE GENOMIC DNA]</scope>
    <source>
        <strain evidence="2">Tucson 14030-0811.24</strain>
    </source>
</reference>
<dbReference type="FunCoup" id="B4MVY5">
    <property type="interactions" value="2"/>
</dbReference>
<dbReference type="AlphaFoldDB" id="B4MVY5"/>
<dbReference type="SUPFAM" id="SSF52047">
    <property type="entry name" value="RNI-like"/>
    <property type="match status" value="1"/>
</dbReference>
<dbReference type="EMBL" id="CH963857">
    <property type="protein sequence ID" value="EDW75855.1"/>
    <property type="molecule type" value="Genomic_DNA"/>
</dbReference>
<accession>B4MVY5</accession>
<dbReference type="Proteomes" id="UP000007798">
    <property type="component" value="Unassembled WGS sequence"/>
</dbReference>
<protein>
    <recommendedName>
        <fullName evidence="3">F-box domain-containing protein</fullName>
    </recommendedName>
</protein>
<dbReference type="Gene3D" id="3.80.10.10">
    <property type="entry name" value="Ribonuclease Inhibitor"/>
    <property type="match status" value="2"/>
</dbReference>
<name>B4MVY5_DROWI</name>
<keyword evidence="2" id="KW-1185">Reference proteome</keyword>
<dbReference type="OrthoDB" id="550575at2759"/>
<dbReference type="PhylomeDB" id="B4MVY5"/>
<dbReference type="OMA" id="WRTQPLE"/>
<dbReference type="eggNOG" id="ENOG502T85B">
    <property type="taxonomic scope" value="Eukaryota"/>
</dbReference>
<evidence type="ECO:0008006" key="3">
    <source>
        <dbReference type="Google" id="ProtNLM"/>
    </source>
</evidence>
<dbReference type="InParanoid" id="B4MVY5"/>
<evidence type="ECO:0000313" key="2">
    <source>
        <dbReference type="Proteomes" id="UP000007798"/>
    </source>
</evidence>
<proteinExistence type="predicted"/>
<organism evidence="1 2">
    <name type="scientific">Drosophila willistoni</name>
    <name type="common">Fruit fly</name>
    <dbReference type="NCBI Taxonomy" id="7260"/>
    <lineage>
        <taxon>Eukaryota</taxon>
        <taxon>Metazoa</taxon>
        <taxon>Ecdysozoa</taxon>
        <taxon>Arthropoda</taxon>
        <taxon>Hexapoda</taxon>
        <taxon>Insecta</taxon>
        <taxon>Pterygota</taxon>
        <taxon>Neoptera</taxon>
        <taxon>Endopterygota</taxon>
        <taxon>Diptera</taxon>
        <taxon>Brachycera</taxon>
        <taxon>Muscomorpha</taxon>
        <taxon>Ephydroidea</taxon>
        <taxon>Drosophilidae</taxon>
        <taxon>Drosophila</taxon>
        <taxon>Sophophora</taxon>
    </lineage>
</organism>
<sequence length="444" mass="52053">MTTETASLMQLNDDVLALIVRYLNVYQQFQLAQLHIRLSSIVQMLWRTRIRNVVLEDEMFRRSATSSKEFLAFILALGPFMQGLSCHGMDVRRLRHLSSHTLGGITSFEWMAETQRRGRVRFVDEDVRLLRRVFPSLRKLKLRGCQITGKYLCDLELLKELSLDDCQFLESQYFPDIFRQLQLRKFDIMEDCDEVNCCDLVDLQLCPTLEHIKIADYHLCMESDITQQLLQLPRLHKLSIYSRNFVFDVLSRIARPNNLPPGGELRGIIGGRQQQIEGFRFSGLLHDYGRFFRELSNLRQLQRLELHGLLEEGQDQLQCLEDQALLHLSTKLPALTELHLCGYQLESPAGILEFIIHCRQLKIVNFTRSKCLGDALVWRSLGILTKQKWRHEPIRLWIGESDINPEIIHSSRYLDNERLLRIETKRLSHHEDYMNGVLKFCFVR</sequence>
<evidence type="ECO:0000313" key="1">
    <source>
        <dbReference type="EMBL" id="EDW75855.1"/>
    </source>
</evidence>
<dbReference type="InterPro" id="IPR032675">
    <property type="entry name" value="LRR_dom_sf"/>
</dbReference>
<dbReference type="HOGENOM" id="CLU_617177_0_0_1"/>
<gene>
    <name evidence="1" type="primary">Dwil\GK14974</name>
    <name evidence="1" type="ORF">Dwil_GK14974</name>
</gene>